<proteinExistence type="predicted"/>
<organism evidence="1 2">
    <name type="scientific">Mycolicibacterium vanbaalenii</name>
    <name type="common">Mycobacterium vanbaalenii</name>
    <dbReference type="NCBI Taxonomy" id="110539"/>
    <lineage>
        <taxon>Bacteria</taxon>
        <taxon>Bacillati</taxon>
        <taxon>Actinomycetota</taxon>
        <taxon>Actinomycetes</taxon>
        <taxon>Mycobacteriales</taxon>
        <taxon>Mycobacteriaceae</taxon>
        <taxon>Mycolicibacterium</taxon>
    </lineage>
</organism>
<name>A0A5S9QVX1_MYCVN</name>
<evidence type="ECO:0000313" key="1">
    <source>
        <dbReference type="EMBL" id="CAA0123192.1"/>
    </source>
</evidence>
<reference evidence="1 2" key="1">
    <citation type="submission" date="2019-11" db="EMBL/GenBank/DDBJ databases">
        <authorList>
            <person name="Holert J."/>
        </authorList>
    </citation>
    <scope>NUCLEOTIDE SEQUENCE [LARGE SCALE GENOMIC DNA]</scope>
    <source>
        <strain evidence="1">BC8_1</strain>
    </source>
</reference>
<gene>
    <name evidence="1" type="ORF">AELLOGFF_04549</name>
</gene>
<accession>A0A5S9QVX1</accession>
<dbReference type="OrthoDB" id="3467603at2"/>
<dbReference type="AlphaFoldDB" id="A0A5S9QVX1"/>
<dbReference type="Proteomes" id="UP000430146">
    <property type="component" value="Unassembled WGS sequence"/>
</dbReference>
<sequence length="194" mass="20979">MTYDQVDVIKDVIVSSVADVLPTGVAPRPQVHILDDALEQPYVGYVVCRRYYRGQDAAAAISHLGRIAAAMCASQLLVVWEESDLRTSILGGKPGDHPHGLAVLDAPFLLGSIHTLDWHPFQWCTSDGTPVYFTNPALGLQWGQASRHPGAPLPDPVPALLMSWRAPAPFGPDDVEGTISEAVSAGYEFHLTTR</sequence>
<dbReference type="EMBL" id="CACSIP010000021">
    <property type="protein sequence ID" value="CAA0123192.1"/>
    <property type="molecule type" value="Genomic_DNA"/>
</dbReference>
<keyword evidence="2" id="KW-1185">Reference proteome</keyword>
<protein>
    <submittedName>
        <fullName evidence="1">Uncharacterized protein</fullName>
    </submittedName>
</protein>
<dbReference type="RefSeq" id="WP_159231171.1">
    <property type="nucleotide sequence ID" value="NZ_CACSIP010000021.1"/>
</dbReference>
<evidence type="ECO:0000313" key="2">
    <source>
        <dbReference type="Proteomes" id="UP000430146"/>
    </source>
</evidence>